<keyword evidence="11 15" id="KW-0472">Membrane</keyword>
<organism evidence="16 17">
    <name type="scientific">Punica granatum</name>
    <name type="common">Pomegranate</name>
    <dbReference type="NCBI Taxonomy" id="22663"/>
    <lineage>
        <taxon>Eukaryota</taxon>
        <taxon>Viridiplantae</taxon>
        <taxon>Streptophyta</taxon>
        <taxon>Embryophyta</taxon>
        <taxon>Tracheophyta</taxon>
        <taxon>Spermatophyta</taxon>
        <taxon>Magnoliopsida</taxon>
        <taxon>eudicotyledons</taxon>
        <taxon>Gunneridae</taxon>
        <taxon>Pentapetalae</taxon>
        <taxon>rosids</taxon>
        <taxon>malvids</taxon>
        <taxon>Myrtales</taxon>
        <taxon>Lythraceae</taxon>
        <taxon>Punica</taxon>
    </lineage>
</organism>
<dbReference type="AlphaFoldDB" id="A0A2I0L654"/>
<evidence type="ECO:0000256" key="5">
    <source>
        <dbReference type="ARBA" id="ARBA00022692"/>
    </source>
</evidence>
<protein>
    <recommendedName>
        <fullName evidence="18">Cytochrome P450 714C2-like</fullName>
    </recommendedName>
</protein>
<name>A0A2I0L654_PUNGR</name>
<evidence type="ECO:0000256" key="1">
    <source>
        <dbReference type="ARBA" id="ARBA00001971"/>
    </source>
</evidence>
<gene>
    <name evidence="16" type="ORF">CRG98_003422</name>
</gene>
<evidence type="ECO:0000256" key="11">
    <source>
        <dbReference type="ARBA" id="ARBA00023136"/>
    </source>
</evidence>
<comment type="caution">
    <text evidence="16">The sequence shown here is derived from an EMBL/GenBank/DDBJ whole genome shotgun (WGS) entry which is preliminary data.</text>
</comment>
<dbReference type="InterPro" id="IPR002401">
    <property type="entry name" value="Cyt_P450_E_grp-I"/>
</dbReference>
<comment type="similarity">
    <text evidence="3 13">Belongs to the cytochrome P450 family.</text>
</comment>
<proteinExistence type="inferred from homology"/>
<dbReference type="InterPro" id="IPR017972">
    <property type="entry name" value="Cyt_P450_CS"/>
</dbReference>
<evidence type="ECO:0000256" key="12">
    <source>
        <dbReference type="PIRSR" id="PIRSR602401-1"/>
    </source>
</evidence>
<dbReference type="PRINTS" id="PR00463">
    <property type="entry name" value="EP450I"/>
</dbReference>
<feature type="binding site" description="axial binding residue" evidence="12">
    <location>
        <position position="483"/>
    </location>
    <ligand>
        <name>heme</name>
        <dbReference type="ChEBI" id="CHEBI:30413"/>
    </ligand>
    <ligandPart>
        <name>Fe</name>
        <dbReference type="ChEBI" id="CHEBI:18248"/>
    </ligandPart>
</feature>
<dbReference type="InterPro" id="IPR050665">
    <property type="entry name" value="Cytochrome_P450_Monooxygen"/>
</dbReference>
<evidence type="ECO:0000256" key="2">
    <source>
        <dbReference type="ARBA" id="ARBA00004167"/>
    </source>
</evidence>
<keyword evidence="10 13" id="KW-0503">Monooxygenase</keyword>
<comment type="cofactor">
    <cofactor evidence="1 12">
        <name>heme</name>
        <dbReference type="ChEBI" id="CHEBI:30413"/>
    </cofactor>
</comment>
<keyword evidence="8 13" id="KW-0560">Oxidoreductase</keyword>
<dbReference type="GO" id="GO:0016020">
    <property type="term" value="C:membrane"/>
    <property type="evidence" value="ECO:0007669"/>
    <property type="project" value="UniProtKB-SubCell"/>
</dbReference>
<keyword evidence="6 12" id="KW-0479">Metal-binding</keyword>
<evidence type="ECO:0000256" key="10">
    <source>
        <dbReference type="ARBA" id="ARBA00023033"/>
    </source>
</evidence>
<evidence type="ECO:0008006" key="18">
    <source>
        <dbReference type="Google" id="ProtNLM"/>
    </source>
</evidence>
<evidence type="ECO:0000256" key="14">
    <source>
        <dbReference type="SAM" id="MobiDB-lite"/>
    </source>
</evidence>
<evidence type="ECO:0000313" key="16">
    <source>
        <dbReference type="EMBL" id="PKI76195.1"/>
    </source>
</evidence>
<dbReference type="PRINTS" id="PR00385">
    <property type="entry name" value="P450"/>
</dbReference>
<comment type="subcellular location">
    <subcellularLocation>
        <location evidence="2">Membrane</location>
        <topology evidence="2">Single-pass membrane protein</topology>
    </subcellularLocation>
</comment>
<reference evidence="16 17" key="1">
    <citation type="submission" date="2017-11" db="EMBL/GenBank/DDBJ databases">
        <title>De-novo sequencing of pomegranate (Punica granatum L.) genome.</title>
        <authorList>
            <person name="Akparov Z."/>
            <person name="Amiraslanov A."/>
            <person name="Hajiyeva S."/>
            <person name="Abbasov M."/>
            <person name="Kaur K."/>
            <person name="Hamwieh A."/>
            <person name="Solovyev V."/>
            <person name="Salamov A."/>
            <person name="Braich B."/>
            <person name="Kosarev P."/>
            <person name="Mahmoud A."/>
            <person name="Hajiyev E."/>
            <person name="Babayeva S."/>
            <person name="Izzatullayeva V."/>
            <person name="Mammadov A."/>
            <person name="Mammadov A."/>
            <person name="Sharifova S."/>
            <person name="Ojaghi J."/>
            <person name="Eynullazada K."/>
            <person name="Bayramov B."/>
            <person name="Abdulazimova A."/>
            <person name="Shahmuradov I."/>
        </authorList>
    </citation>
    <scope>NUCLEOTIDE SEQUENCE [LARGE SCALE GENOMIC DNA]</scope>
    <source>
        <strain evidence="17">cv. AG2017</strain>
        <tissue evidence="16">Leaf</tissue>
    </source>
</reference>
<evidence type="ECO:0000256" key="8">
    <source>
        <dbReference type="ARBA" id="ARBA00023002"/>
    </source>
</evidence>
<dbReference type="PANTHER" id="PTHR24282">
    <property type="entry name" value="CYTOCHROME P450 FAMILY MEMBER"/>
    <property type="match status" value="1"/>
</dbReference>
<dbReference type="PANTHER" id="PTHR24282:SF196">
    <property type="entry name" value="CYTOCHROME P450 714C2"/>
    <property type="match status" value="1"/>
</dbReference>
<evidence type="ECO:0000313" key="17">
    <source>
        <dbReference type="Proteomes" id="UP000233551"/>
    </source>
</evidence>
<keyword evidence="7 15" id="KW-1133">Transmembrane helix</keyword>
<evidence type="ECO:0000256" key="13">
    <source>
        <dbReference type="RuleBase" id="RU000461"/>
    </source>
</evidence>
<evidence type="ECO:0000256" key="9">
    <source>
        <dbReference type="ARBA" id="ARBA00023004"/>
    </source>
</evidence>
<feature type="transmembrane region" description="Helical" evidence="15">
    <location>
        <begin position="12"/>
        <end position="34"/>
    </location>
</feature>
<dbReference type="STRING" id="22663.A0A2I0L654"/>
<sequence>MDDQVLQQLPRIAFAVALVGILSMITRLCEVMIWRPKRLRGKLLKQGISGPPPSIILGNLPEMKRFSSEPQRGEDQVADGEAKIGNRDQDSRVITHNCSSKVYPFLERWRKEYGPVFMFSFGNIQMLHVYDLDILKEMTMCTSLDLGRPSNLFRKLGPLLGRGVLTSNGTQWAHQRKIIAPELYADKVKGMISLMVQSSMTLVKSWVDMIDRSEGGAADIKIDAFMRSFSGDVISRACFGSSFCEGEQIFVKLRGLQEALSEKMLGNDNIHGFRQLPTKSNRAIWRLEKEVWSLILKVVKEREGAKSEKDLLQMILDGAKDGHLSSNEMDRFIVDNCKNIYQAGYETTAVVASWTLMLLASNSDWQAKVREEIYQVCAGQLPNSATIRNMKTEQMTMVIHESLRLYPPVAIFSREAQQDIKFGDVLVPKGVTVWVPVATLHIDPDIWGPNAALFCPERFSNGVSASCRHPHVYMPFGVGPRICLGQNLAMAELKVVLSIILSNFAFSLSPSYNHSPVMRLVIEPEHGINLLVKKL</sequence>
<dbReference type="Proteomes" id="UP000233551">
    <property type="component" value="Unassembled WGS sequence"/>
</dbReference>
<dbReference type="GO" id="GO:0004497">
    <property type="term" value="F:monooxygenase activity"/>
    <property type="evidence" value="ECO:0007669"/>
    <property type="project" value="UniProtKB-KW"/>
</dbReference>
<evidence type="ECO:0000256" key="3">
    <source>
        <dbReference type="ARBA" id="ARBA00010617"/>
    </source>
</evidence>
<evidence type="ECO:0000256" key="15">
    <source>
        <dbReference type="SAM" id="Phobius"/>
    </source>
</evidence>
<dbReference type="EMBL" id="PGOL01000128">
    <property type="protein sequence ID" value="PKI76195.1"/>
    <property type="molecule type" value="Genomic_DNA"/>
</dbReference>
<dbReference type="GO" id="GO:0016705">
    <property type="term" value="F:oxidoreductase activity, acting on paired donors, with incorporation or reduction of molecular oxygen"/>
    <property type="evidence" value="ECO:0007669"/>
    <property type="project" value="InterPro"/>
</dbReference>
<keyword evidence="5 15" id="KW-0812">Transmembrane</keyword>
<keyword evidence="4 12" id="KW-0349">Heme</keyword>
<dbReference type="Gene3D" id="1.10.630.10">
    <property type="entry name" value="Cytochrome P450"/>
    <property type="match status" value="1"/>
</dbReference>
<dbReference type="Pfam" id="PF00067">
    <property type="entry name" value="p450"/>
    <property type="match status" value="1"/>
</dbReference>
<dbReference type="GO" id="GO:0005506">
    <property type="term" value="F:iron ion binding"/>
    <property type="evidence" value="ECO:0007669"/>
    <property type="project" value="InterPro"/>
</dbReference>
<evidence type="ECO:0000256" key="6">
    <source>
        <dbReference type="ARBA" id="ARBA00022723"/>
    </source>
</evidence>
<dbReference type="GO" id="GO:0020037">
    <property type="term" value="F:heme binding"/>
    <property type="evidence" value="ECO:0007669"/>
    <property type="project" value="InterPro"/>
</dbReference>
<dbReference type="SUPFAM" id="SSF48264">
    <property type="entry name" value="Cytochrome P450"/>
    <property type="match status" value="1"/>
</dbReference>
<dbReference type="InterPro" id="IPR036396">
    <property type="entry name" value="Cyt_P450_sf"/>
</dbReference>
<evidence type="ECO:0000256" key="4">
    <source>
        <dbReference type="ARBA" id="ARBA00022617"/>
    </source>
</evidence>
<feature type="region of interest" description="Disordered" evidence="14">
    <location>
        <begin position="66"/>
        <end position="86"/>
    </location>
</feature>
<keyword evidence="17" id="KW-1185">Reference proteome</keyword>
<dbReference type="PROSITE" id="PS00086">
    <property type="entry name" value="CYTOCHROME_P450"/>
    <property type="match status" value="1"/>
</dbReference>
<evidence type="ECO:0000256" key="7">
    <source>
        <dbReference type="ARBA" id="ARBA00022989"/>
    </source>
</evidence>
<dbReference type="InterPro" id="IPR001128">
    <property type="entry name" value="Cyt_P450"/>
</dbReference>
<accession>A0A2I0L654</accession>
<keyword evidence="9 12" id="KW-0408">Iron</keyword>